<dbReference type="GO" id="GO:0005737">
    <property type="term" value="C:cytoplasm"/>
    <property type="evidence" value="ECO:0007669"/>
    <property type="project" value="UniProtKB-SubCell"/>
</dbReference>
<keyword evidence="6" id="KW-0963">Cytoplasm</keyword>
<sequence>MLEQPTRYILLQRGNLLVAFLSMQLVDEEGGFVLYCYEVQVDDSHQGQGLGKWLMDAFHLLAQHHRLARTMLTCFSCNTRALAFYKALGYELDSTSPEPRRLRNKLMQPDYQILTRVC</sequence>
<gene>
    <name evidence="13" type="ORF">BCR37DRAFT_354258</name>
</gene>
<dbReference type="AlphaFoldDB" id="A0A1Y2FSX7"/>
<dbReference type="SUPFAM" id="SSF55729">
    <property type="entry name" value="Acyl-CoA N-acyltransferases (Nat)"/>
    <property type="match status" value="1"/>
</dbReference>
<dbReference type="GO" id="GO:0005634">
    <property type="term" value="C:nucleus"/>
    <property type="evidence" value="ECO:0007669"/>
    <property type="project" value="UniProtKB-SubCell"/>
</dbReference>
<dbReference type="EMBL" id="MCFI01000002">
    <property type="protein sequence ID" value="ORY87039.1"/>
    <property type="molecule type" value="Genomic_DNA"/>
</dbReference>
<evidence type="ECO:0000256" key="11">
    <source>
        <dbReference type="ARBA" id="ARBA00049524"/>
    </source>
</evidence>
<dbReference type="InterPro" id="IPR016181">
    <property type="entry name" value="Acyl_CoA_acyltransferase"/>
</dbReference>
<evidence type="ECO:0000256" key="1">
    <source>
        <dbReference type="ARBA" id="ARBA00004123"/>
    </source>
</evidence>
<dbReference type="EC" id="2.3.1.257" evidence="4"/>
<dbReference type="OMA" id="ACLPRYK"/>
<evidence type="ECO:0000256" key="5">
    <source>
        <dbReference type="ARBA" id="ARBA00015043"/>
    </source>
</evidence>
<comment type="subcellular location">
    <subcellularLocation>
        <location evidence="2">Cytoplasm</location>
    </subcellularLocation>
    <subcellularLocation>
        <location evidence="1">Nucleus</location>
    </subcellularLocation>
</comment>
<name>A0A1Y2FSX7_PROLT</name>
<protein>
    <recommendedName>
        <fullName evidence="5">N-alpha-acetyltransferase 40</fullName>
        <ecNumber evidence="4">2.3.1.257</ecNumber>
    </recommendedName>
</protein>
<dbReference type="GeneID" id="63784782"/>
<evidence type="ECO:0000256" key="8">
    <source>
        <dbReference type="ARBA" id="ARBA00023242"/>
    </source>
</evidence>
<evidence type="ECO:0000256" key="9">
    <source>
        <dbReference type="ARBA" id="ARBA00023315"/>
    </source>
</evidence>
<keyword evidence="7 13" id="KW-0808">Transferase</keyword>
<comment type="catalytic activity">
    <reaction evidence="10">
        <text>N-terminal L-seryl-[histone H2A] + acetyl-CoA = N-terminal N(alpha)-acetyl-L-seryl-[histone H2A] + CoA + H(+)</text>
        <dbReference type="Rhea" id="RHEA:50600"/>
        <dbReference type="Rhea" id="RHEA-COMP:12742"/>
        <dbReference type="Rhea" id="RHEA-COMP:12744"/>
        <dbReference type="ChEBI" id="CHEBI:15378"/>
        <dbReference type="ChEBI" id="CHEBI:57287"/>
        <dbReference type="ChEBI" id="CHEBI:57288"/>
        <dbReference type="ChEBI" id="CHEBI:64738"/>
        <dbReference type="ChEBI" id="CHEBI:83690"/>
        <dbReference type="EC" id="2.3.1.257"/>
    </reaction>
</comment>
<feature type="domain" description="N-acetyltransferase" evidence="12">
    <location>
        <begin position="1"/>
        <end position="112"/>
    </location>
</feature>
<evidence type="ECO:0000256" key="4">
    <source>
        <dbReference type="ARBA" id="ARBA00012950"/>
    </source>
</evidence>
<dbReference type="PANTHER" id="PTHR20531">
    <property type="entry name" value="N-ALPHA-ACETYLTRANSFERASE 40"/>
    <property type="match status" value="1"/>
</dbReference>
<dbReference type="OrthoDB" id="424551at2759"/>
<evidence type="ECO:0000313" key="14">
    <source>
        <dbReference type="Proteomes" id="UP000193685"/>
    </source>
</evidence>
<dbReference type="GO" id="GO:0010485">
    <property type="term" value="F:histone H4 acetyltransferase activity"/>
    <property type="evidence" value="ECO:0007669"/>
    <property type="project" value="InterPro"/>
</dbReference>
<feature type="non-terminal residue" evidence="13">
    <location>
        <position position="118"/>
    </location>
</feature>
<keyword evidence="14" id="KW-1185">Reference proteome</keyword>
<keyword evidence="8" id="KW-0539">Nucleus</keyword>
<dbReference type="STRING" id="56484.A0A1Y2FSX7"/>
<dbReference type="Pfam" id="PF00583">
    <property type="entry name" value="Acetyltransf_1"/>
    <property type="match status" value="1"/>
</dbReference>
<dbReference type="Gene3D" id="3.40.630.30">
    <property type="match status" value="1"/>
</dbReference>
<evidence type="ECO:0000313" key="13">
    <source>
        <dbReference type="EMBL" id="ORY87039.1"/>
    </source>
</evidence>
<comment type="similarity">
    <text evidence="3">Belongs to the acetyltransferase family. NAA40 subfamily.</text>
</comment>
<proteinExistence type="inferred from homology"/>
<dbReference type="InterPro" id="IPR039949">
    <property type="entry name" value="NAA40"/>
</dbReference>
<evidence type="ECO:0000256" key="2">
    <source>
        <dbReference type="ARBA" id="ARBA00004496"/>
    </source>
</evidence>
<dbReference type="RefSeq" id="XP_040727895.1">
    <property type="nucleotide sequence ID" value="XM_040868183.1"/>
</dbReference>
<dbReference type="Proteomes" id="UP000193685">
    <property type="component" value="Unassembled WGS sequence"/>
</dbReference>
<dbReference type="PANTHER" id="PTHR20531:SF1">
    <property type="entry name" value="N-ALPHA-ACETYLTRANSFERASE 40"/>
    <property type="match status" value="1"/>
</dbReference>
<organism evidence="13 14">
    <name type="scientific">Protomyces lactucae-debilis</name>
    <dbReference type="NCBI Taxonomy" id="2754530"/>
    <lineage>
        <taxon>Eukaryota</taxon>
        <taxon>Fungi</taxon>
        <taxon>Dikarya</taxon>
        <taxon>Ascomycota</taxon>
        <taxon>Taphrinomycotina</taxon>
        <taxon>Taphrinomycetes</taxon>
        <taxon>Taphrinales</taxon>
        <taxon>Protomycetaceae</taxon>
        <taxon>Protomyces</taxon>
    </lineage>
</organism>
<dbReference type="InterPro" id="IPR000182">
    <property type="entry name" value="GNAT_dom"/>
</dbReference>
<evidence type="ECO:0000256" key="6">
    <source>
        <dbReference type="ARBA" id="ARBA00022490"/>
    </source>
</evidence>
<evidence type="ECO:0000259" key="12">
    <source>
        <dbReference type="PROSITE" id="PS51186"/>
    </source>
</evidence>
<dbReference type="CDD" id="cd04301">
    <property type="entry name" value="NAT_SF"/>
    <property type="match status" value="1"/>
</dbReference>
<reference evidence="13 14" key="1">
    <citation type="submission" date="2016-07" db="EMBL/GenBank/DDBJ databases">
        <title>Pervasive Adenine N6-methylation of Active Genes in Fungi.</title>
        <authorList>
            <consortium name="DOE Joint Genome Institute"/>
            <person name="Mondo S.J."/>
            <person name="Dannebaum R.O."/>
            <person name="Kuo R.C."/>
            <person name="Labutti K."/>
            <person name="Haridas S."/>
            <person name="Kuo A."/>
            <person name="Salamov A."/>
            <person name="Ahrendt S.R."/>
            <person name="Lipzen A."/>
            <person name="Sullivan W."/>
            <person name="Andreopoulos W.B."/>
            <person name="Clum A."/>
            <person name="Lindquist E."/>
            <person name="Daum C."/>
            <person name="Ramamoorthy G.K."/>
            <person name="Gryganskyi A."/>
            <person name="Culley D."/>
            <person name="Magnuson J.K."/>
            <person name="James T.Y."/>
            <person name="O'Malley M.A."/>
            <person name="Stajich J.E."/>
            <person name="Spatafora J.W."/>
            <person name="Visel A."/>
            <person name="Grigoriev I.V."/>
        </authorList>
    </citation>
    <scope>NUCLEOTIDE SEQUENCE [LARGE SCALE GENOMIC DNA]</scope>
    <source>
        <strain evidence="13 14">12-1054</strain>
    </source>
</reference>
<accession>A0A1Y2FSX7</accession>
<comment type="caution">
    <text evidence="13">The sequence shown here is derived from an EMBL/GenBank/DDBJ whole genome shotgun (WGS) entry which is preliminary data.</text>
</comment>
<evidence type="ECO:0000256" key="3">
    <source>
        <dbReference type="ARBA" id="ARBA00008870"/>
    </source>
</evidence>
<keyword evidence="9 13" id="KW-0012">Acyltransferase</keyword>
<comment type="catalytic activity">
    <reaction evidence="11">
        <text>N-terminal L-seryl-[histone H4] + acetyl-CoA = N-terminal N(alpha)-acetyl-L-seryl-[histone H4] + CoA + H(+)</text>
        <dbReference type="Rhea" id="RHEA:50596"/>
        <dbReference type="Rhea" id="RHEA-COMP:12740"/>
        <dbReference type="Rhea" id="RHEA-COMP:12743"/>
        <dbReference type="ChEBI" id="CHEBI:15378"/>
        <dbReference type="ChEBI" id="CHEBI:57287"/>
        <dbReference type="ChEBI" id="CHEBI:57288"/>
        <dbReference type="ChEBI" id="CHEBI:64738"/>
        <dbReference type="ChEBI" id="CHEBI:83690"/>
        <dbReference type="EC" id="2.3.1.257"/>
    </reaction>
</comment>
<dbReference type="GO" id="GO:1990189">
    <property type="term" value="F:protein N-terminal-serine acetyltransferase activity"/>
    <property type="evidence" value="ECO:0007669"/>
    <property type="project" value="UniProtKB-EC"/>
</dbReference>
<evidence type="ECO:0000256" key="7">
    <source>
        <dbReference type="ARBA" id="ARBA00022679"/>
    </source>
</evidence>
<dbReference type="GO" id="GO:0043998">
    <property type="term" value="F:histone H2A acetyltransferase activity"/>
    <property type="evidence" value="ECO:0007669"/>
    <property type="project" value="InterPro"/>
</dbReference>
<dbReference type="PROSITE" id="PS51186">
    <property type="entry name" value="GNAT"/>
    <property type="match status" value="1"/>
</dbReference>
<evidence type="ECO:0000256" key="10">
    <source>
        <dbReference type="ARBA" id="ARBA00047821"/>
    </source>
</evidence>